<reference evidence="1 2" key="1">
    <citation type="submission" date="2013-08" db="EMBL/GenBank/DDBJ databases">
        <title>The genome sequence of Skermanella stibiiresistens.</title>
        <authorList>
            <person name="Zhu W."/>
            <person name="Wang G."/>
        </authorList>
    </citation>
    <scope>NUCLEOTIDE SEQUENCE [LARGE SCALE GENOMIC DNA]</scope>
    <source>
        <strain evidence="1 2">SB22</strain>
    </source>
</reference>
<gene>
    <name evidence="1" type="ORF">N825_32015</name>
</gene>
<dbReference type="AlphaFoldDB" id="W9GU70"/>
<comment type="caution">
    <text evidence="1">The sequence shown here is derived from an EMBL/GenBank/DDBJ whole genome shotgun (WGS) entry which is preliminary data.</text>
</comment>
<organism evidence="1 2">
    <name type="scientific">Skermanella stibiiresistens SB22</name>
    <dbReference type="NCBI Taxonomy" id="1385369"/>
    <lineage>
        <taxon>Bacteria</taxon>
        <taxon>Pseudomonadati</taxon>
        <taxon>Pseudomonadota</taxon>
        <taxon>Alphaproteobacteria</taxon>
        <taxon>Rhodospirillales</taxon>
        <taxon>Azospirillaceae</taxon>
        <taxon>Skermanella</taxon>
    </lineage>
</organism>
<evidence type="ECO:0000313" key="2">
    <source>
        <dbReference type="Proteomes" id="UP000019486"/>
    </source>
</evidence>
<name>W9GU70_9PROT</name>
<evidence type="ECO:0000313" key="1">
    <source>
        <dbReference type="EMBL" id="EWY35982.1"/>
    </source>
</evidence>
<accession>W9GU70</accession>
<protein>
    <submittedName>
        <fullName evidence="1">Uncharacterized protein</fullName>
    </submittedName>
</protein>
<sequence>MLLGEGHVGQEIRLGLVQQGRQFGRLPTDLVSDLSPLDPGGRPVILGAGGSDEGGHDPAFALASVGEDVAHDDVGAAKPIGCGIPAMWRG</sequence>
<dbReference type="Proteomes" id="UP000019486">
    <property type="component" value="Unassembled WGS sequence"/>
</dbReference>
<dbReference type="EMBL" id="AVFL01000058">
    <property type="protein sequence ID" value="EWY35982.1"/>
    <property type="molecule type" value="Genomic_DNA"/>
</dbReference>
<keyword evidence="2" id="KW-1185">Reference proteome</keyword>
<proteinExistence type="predicted"/>